<comment type="caution">
    <text evidence="1">The sequence shown here is derived from an EMBL/GenBank/DDBJ whole genome shotgun (WGS) entry which is preliminary data.</text>
</comment>
<reference evidence="1 2" key="1">
    <citation type="journal article" date="2024" name="Nat. Commun.">
        <title>Phylogenomics reveals the evolutionary origins of lichenization in chlorophyte algae.</title>
        <authorList>
            <person name="Puginier C."/>
            <person name="Libourel C."/>
            <person name="Otte J."/>
            <person name="Skaloud P."/>
            <person name="Haon M."/>
            <person name="Grisel S."/>
            <person name="Petersen M."/>
            <person name="Berrin J.G."/>
            <person name="Delaux P.M."/>
            <person name="Dal Grande F."/>
            <person name="Keller J."/>
        </authorList>
    </citation>
    <scope>NUCLEOTIDE SEQUENCE [LARGE SCALE GENOMIC DNA]</scope>
    <source>
        <strain evidence="1 2">SAG 2043</strain>
    </source>
</reference>
<evidence type="ECO:0000313" key="2">
    <source>
        <dbReference type="Proteomes" id="UP001489004"/>
    </source>
</evidence>
<organism evidence="1 2">
    <name type="scientific">[Myrmecia] bisecta</name>
    <dbReference type="NCBI Taxonomy" id="41462"/>
    <lineage>
        <taxon>Eukaryota</taxon>
        <taxon>Viridiplantae</taxon>
        <taxon>Chlorophyta</taxon>
        <taxon>core chlorophytes</taxon>
        <taxon>Trebouxiophyceae</taxon>
        <taxon>Trebouxiales</taxon>
        <taxon>Trebouxiaceae</taxon>
        <taxon>Myrmecia</taxon>
    </lineage>
</organism>
<proteinExistence type="predicted"/>
<sequence length="257" mass="27882">MVPVNTHASRFKALHIGQETAPQPLLARQSTTPAWRSCAPLRLAVRDRAASSRRLTSGALPSLQAFNPFTRSSNAGTGAARELQTLIAEESRDRARYSQLVDELVATEVPFSEAQLGGGSWEVVYTRGALLWQQAISPGTSNQGKVTSSKNKASQDFVPGERRVINLGELLGKSLYVTAEGTYEPQDDRRRLPKLIKANVSKGTLHILGTKIPLPIKGSGLVFLAYIDSTLRIFRSESGSISVQVRADRLAMLRGGS</sequence>
<evidence type="ECO:0000313" key="1">
    <source>
        <dbReference type="EMBL" id="KAK9830408.1"/>
    </source>
</evidence>
<keyword evidence="2" id="KW-1185">Reference proteome</keyword>
<dbReference type="EMBL" id="JALJOR010000001">
    <property type="protein sequence ID" value="KAK9830408.1"/>
    <property type="molecule type" value="Genomic_DNA"/>
</dbReference>
<dbReference type="AlphaFoldDB" id="A0AAW1R9Z4"/>
<dbReference type="Proteomes" id="UP001489004">
    <property type="component" value="Unassembled WGS sequence"/>
</dbReference>
<name>A0AAW1R9Z4_9CHLO</name>
<evidence type="ECO:0008006" key="3">
    <source>
        <dbReference type="Google" id="ProtNLM"/>
    </source>
</evidence>
<gene>
    <name evidence="1" type="ORF">WJX72_011601</name>
</gene>
<protein>
    <recommendedName>
        <fullName evidence="3">Plastid lipid-associated protein/fibrillin conserved domain-containing protein</fullName>
    </recommendedName>
</protein>
<accession>A0AAW1R9Z4</accession>